<sequence length="102" mass="11712">MVVTRSRIRLRELWTRRRFRCFRRMLSYLMLDVKRILESQPQVSSASVNLATETAIVWPVSEAKNVPNWQKQLGEALAKHLTSCGFMSNLRGQGATEGDISM</sequence>
<evidence type="ECO:0000313" key="1">
    <source>
        <dbReference type="EMBL" id="VFU50061.1"/>
    </source>
</evidence>
<dbReference type="GO" id="GO:0046872">
    <property type="term" value="F:metal ion binding"/>
    <property type="evidence" value="ECO:0007669"/>
    <property type="project" value="InterPro"/>
</dbReference>
<reference evidence="1" key="1">
    <citation type="submission" date="2019-03" db="EMBL/GenBank/DDBJ databases">
        <authorList>
            <person name="Mank J."/>
            <person name="Almeida P."/>
        </authorList>
    </citation>
    <scope>NUCLEOTIDE SEQUENCE</scope>
    <source>
        <strain evidence="1">78183</strain>
    </source>
</reference>
<dbReference type="FunFam" id="3.30.70.100:FF:000047">
    <property type="entry name" value="Copper-transporting ATPase PAA1, chloroplastic"/>
    <property type="match status" value="1"/>
</dbReference>
<dbReference type="InterPro" id="IPR006121">
    <property type="entry name" value="HMA_dom"/>
</dbReference>
<proteinExistence type="predicted"/>
<evidence type="ECO:0008006" key="2">
    <source>
        <dbReference type="Google" id="ProtNLM"/>
    </source>
</evidence>
<gene>
    <name evidence="1" type="ORF">SVIM_LOCUS332420</name>
</gene>
<organism evidence="1">
    <name type="scientific">Salix viminalis</name>
    <name type="common">Common osier</name>
    <name type="synonym">Basket willow</name>
    <dbReference type="NCBI Taxonomy" id="40686"/>
    <lineage>
        <taxon>Eukaryota</taxon>
        <taxon>Viridiplantae</taxon>
        <taxon>Streptophyta</taxon>
        <taxon>Embryophyta</taxon>
        <taxon>Tracheophyta</taxon>
        <taxon>Spermatophyta</taxon>
        <taxon>Magnoliopsida</taxon>
        <taxon>eudicotyledons</taxon>
        <taxon>Gunneridae</taxon>
        <taxon>Pentapetalae</taxon>
        <taxon>rosids</taxon>
        <taxon>fabids</taxon>
        <taxon>Malpighiales</taxon>
        <taxon>Salicaceae</taxon>
        <taxon>Saliceae</taxon>
        <taxon>Salix</taxon>
    </lineage>
</organism>
<dbReference type="AlphaFoldDB" id="A0A6N2MC39"/>
<dbReference type="EMBL" id="CAADRP010001719">
    <property type="protein sequence ID" value="VFU50061.1"/>
    <property type="molecule type" value="Genomic_DNA"/>
</dbReference>
<name>A0A6N2MC39_SALVM</name>
<accession>A0A6N2MC39</accession>
<protein>
    <recommendedName>
        <fullName evidence="2">Peptidase M20 dimerisation domain-containing protein</fullName>
    </recommendedName>
</protein>
<dbReference type="CDD" id="cd00371">
    <property type="entry name" value="HMA"/>
    <property type="match status" value="1"/>
</dbReference>
<dbReference type="Gene3D" id="3.30.70.100">
    <property type="match status" value="1"/>
</dbReference>
<dbReference type="EMBL" id="CAADRP010001719">
    <property type="protein sequence ID" value="VFU50062.1"/>
    <property type="molecule type" value="Genomic_DNA"/>
</dbReference>